<keyword evidence="5" id="KW-0547">Nucleotide-binding</keyword>
<dbReference type="PANTHER" id="PTHR48041">
    <property type="entry name" value="ABC TRANSPORTER G FAMILY MEMBER 28"/>
    <property type="match status" value="1"/>
</dbReference>
<evidence type="ECO:0000256" key="6">
    <source>
        <dbReference type="ARBA" id="ARBA00022840"/>
    </source>
</evidence>
<evidence type="ECO:0000256" key="8">
    <source>
        <dbReference type="ARBA" id="ARBA00023136"/>
    </source>
</evidence>
<evidence type="ECO:0000256" key="9">
    <source>
        <dbReference type="SAM" id="Phobius"/>
    </source>
</evidence>
<dbReference type="Pfam" id="PF01061">
    <property type="entry name" value="ABC2_membrane"/>
    <property type="match status" value="1"/>
</dbReference>
<keyword evidence="6" id="KW-0067">ATP-binding</keyword>
<feature type="transmembrane region" description="Helical" evidence="9">
    <location>
        <begin position="429"/>
        <end position="454"/>
    </location>
</feature>
<feature type="transmembrane region" description="Helical" evidence="9">
    <location>
        <begin position="495"/>
        <end position="513"/>
    </location>
</feature>
<evidence type="ECO:0000313" key="11">
    <source>
        <dbReference type="Proteomes" id="UP000694941"/>
    </source>
</evidence>
<evidence type="ECO:0000256" key="3">
    <source>
        <dbReference type="ARBA" id="ARBA00022448"/>
    </source>
</evidence>
<feature type="domain" description="ABC transporter" evidence="10">
    <location>
        <begin position="7"/>
        <end position="256"/>
    </location>
</feature>
<reference evidence="12" key="1">
    <citation type="submission" date="2025-08" db="UniProtKB">
        <authorList>
            <consortium name="RefSeq"/>
        </authorList>
    </citation>
    <scope>IDENTIFICATION</scope>
    <source>
        <tissue evidence="12">Muscle</tissue>
    </source>
</reference>
<keyword evidence="11" id="KW-1185">Reference proteome</keyword>
<feature type="transmembrane region" description="Helical" evidence="9">
    <location>
        <begin position="355"/>
        <end position="376"/>
    </location>
</feature>
<dbReference type="InterPro" id="IPR003439">
    <property type="entry name" value="ABC_transporter-like_ATP-bd"/>
</dbReference>
<dbReference type="InterPro" id="IPR050352">
    <property type="entry name" value="ABCG_transporters"/>
</dbReference>
<accession>A0ABM1TEP5</accession>
<dbReference type="RefSeq" id="XP_022254351.1">
    <property type="nucleotide sequence ID" value="XM_022398643.1"/>
</dbReference>
<dbReference type="PANTHER" id="PTHR48041:SF113">
    <property type="entry name" value="ATP-BINDING CASSETTE SUB-FAMILY G MEMBER 5"/>
    <property type="match status" value="1"/>
</dbReference>
<dbReference type="GeneID" id="106470086"/>
<dbReference type="SMART" id="SM00382">
    <property type="entry name" value="AAA"/>
    <property type="match status" value="1"/>
</dbReference>
<organism evidence="11 12">
    <name type="scientific">Limulus polyphemus</name>
    <name type="common">Atlantic horseshoe crab</name>
    <dbReference type="NCBI Taxonomy" id="6850"/>
    <lineage>
        <taxon>Eukaryota</taxon>
        <taxon>Metazoa</taxon>
        <taxon>Ecdysozoa</taxon>
        <taxon>Arthropoda</taxon>
        <taxon>Chelicerata</taxon>
        <taxon>Merostomata</taxon>
        <taxon>Xiphosura</taxon>
        <taxon>Limulidae</taxon>
        <taxon>Limulus</taxon>
    </lineage>
</organism>
<dbReference type="Pfam" id="PF00005">
    <property type="entry name" value="ABC_tran"/>
    <property type="match status" value="1"/>
</dbReference>
<dbReference type="InterPro" id="IPR003593">
    <property type="entry name" value="AAA+_ATPase"/>
</dbReference>
<dbReference type="InterPro" id="IPR027417">
    <property type="entry name" value="P-loop_NTPase"/>
</dbReference>
<keyword evidence="7 9" id="KW-1133">Transmembrane helix</keyword>
<feature type="transmembrane region" description="Helical" evidence="9">
    <location>
        <begin position="388"/>
        <end position="409"/>
    </location>
</feature>
<dbReference type="PROSITE" id="PS50893">
    <property type="entry name" value="ABC_TRANSPORTER_2"/>
    <property type="match status" value="1"/>
</dbReference>
<protein>
    <submittedName>
        <fullName evidence="12">ATP-binding cassette sub-family G member 5-like</fullName>
    </submittedName>
</protein>
<evidence type="ECO:0000256" key="4">
    <source>
        <dbReference type="ARBA" id="ARBA00022692"/>
    </source>
</evidence>
<gene>
    <name evidence="12" type="primary">LOC106470086</name>
</gene>
<keyword evidence="3" id="KW-0813">Transport</keyword>
<comment type="similarity">
    <text evidence="2">Belongs to the ABC transporter superfamily. ABCG family. Eye pigment precursor importer (TC 3.A.1.204) subfamily.</text>
</comment>
<sequence>MDGDHVLELISVFHMGQVAGGSYIQKILGSAPMGIILKDVTFEVHAGEVMAILGSKGSGKKTLLEVIARRAMGLTRGQILLNDVPMSIRLFQEQCGYVPKKLPFIPGLTVLQTLTYAGELSIGSKVSNSMKRSRVKQVMTDLALNQVSNREVSTLATSDYRRLAIGTELVKDPVLVLLDEPTYEVDPLNSYFVISSLSNHAKKYKRIVIINMDQPRSDIFPFLDRVTYLCLGDVVYTGSTRMMMEYFRSVGFPCPDRENPLTYYLCLSTVDRRTRERFIESSSQIADLVERFKTVGTKYRKLSTQKSGILKNGDNQWKLPLTAYGQPSGWRVFTALTRRSFASLFNVNNSAFERLTLHVVALPVFFTILYLLYFPLENTQQSYISRNGLLFNCLVGMSLLGAAVTARTYGAHRTRYYNESRQGMYRGPLFILSRIVCSVPLNLMTVWAGATIIYSGTRLRQDWDRWAAFCGVLWAVFTFAEQQTIALMIFIRSSYTAFLTSTCILLVYIILASGTVRTMAALPDWLYYLSYGVIYRYAGAFLNENEFDQNPSLVNAPSINMTSGASLPCFNNNVPGECYWLNGTHYLSIKYHFQRESFEQSLQYWLNFGMCYVFVGGMWLVNIIIYLLPLPAFIKVKFRD</sequence>
<keyword evidence="8 9" id="KW-0472">Membrane</keyword>
<name>A0ABM1TEP5_LIMPO</name>
<feature type="transmembrane region" description="Helical" evidence="9">
    <location>
        <begin position="604"/>
        <end position="628"/>
    </location>
</feature>
<keyword evidence="4 9" id="KW-0812">Transmembrane</keyword>
<feature type="transmembrane region" description="Helical" evidence="9">
    <location>
        <begin position="466"/>
        <end position="489"/>
    </location>
</feature>
<dbReference type="InterPro" id="IPR013525">
    <property type="entry name" value="ABC2_TM"/>
</dbReference>
<evidence type="ECO:0000256" key="5">
    <source>
        <dbReference type="ARBA" id="ARBA00022741"/>
    </source>
</evidence>
<evidence type="ECO:0000313" key="12">
    <source>
        <dbReference type="RefSeq" id="XP_022254351.1"/>
    </source>
</evidence>
<dbReference type="SUPFAM" id="SSF52540">
    <property type="entry name" value="P-loop containing nucleoside triphosphate hydrolases"/>
    <property type="match status" value="1"/>
</dbReference>
<dbReference type="Gene3D" id="3.40.50.300">
    <property type="entry name" value="P-loop containing nucleotide triphosphate hydrolases"/>
    <property type="match status" value="1"/>
</dbReference>
<comment type="subcellular location">
    <subcellularLocation>
        <location evidence="1">Membrane</location>
        <topology evidence="1">Multi-pass membrane protein</topology>
    </subcellularLocation>
</comment>
<evidence type="ECO:0000256" key="2">
    <source>
        <dbReference type="ARBA" id="ARBA00005814"/>
    </source>
</evidence>
<evidence type="ECO:0000256" key="7">
    <source>
        <dbReference type="ARBA" id="ARBA00022989"/>
    </source>
</evidence>
<evidence type="ECO:0000259" key="10">
    <source>
        <dbReference type="PROSITE" id="PS50893"/>
    </source>
</evidence>
<dbReference type="Proteomes" id="UP000694941">
    <property type="component" value="Unplaced"/>
</dbReference>
<evidence type="ECO:0000256" key="1">
    <source>
        <dbReference type="ARBA" id="ARBA00004141"/>
    </source>
</evidence>
<proteinExistence type="inferred from homology"/>